<keyword evidence="2" id="KW-1185">Reference proteome</keyword>
<name>A0ACC3TJI0_9ASCO</name>
<sequence>MSTTTNTPDSAPQVVLAISLVLYLLLFYVITPRNATPSFIAKSHEAISAVHSTLVTLLSLFELQRKYDDWAPPRPFSSQTVHDDDIRRADVANGTGLKIITTRSNLGNCITAIETAYLVQDTVILIMGAQARLRNRHAGEKDMALVKEINWRVLMGHHVGLGTAFGILQRYIALDREKGILVILMLMLMNASTPIGTLHWYLVNFQPLRRRAILVANFIYLTIYAVFRVYLVYWVVDVFGSWTGHSAIEAFRRLPLPCRMGTGTIGMANSIWLIMGVRKFMRRYTSRARATK</sequence>
<reference evidence="2" key="1">
    <citation type="journal article" date="2024" name="Front. Bioeng. Biotechnol.">
        <title>Genome-scale model development and genomic sequencing of the oleaginous clade Lipomyces.</title>
        <authorList>
            <person name="Czajka J.J."/>
            <person name="Han Y."/>
            <person name="Kim J."/>
            <person name="Mondo S.J."/>
            <person name="Hofstad B.A."/>
            <person name="Robles A."/>
            <person name="Haridas S."/>
            <person name="Riley R."/>
            <person name="LaButti K."/>
            <person name="Pangilinan J."/>
            <person name="Andreopoulos W."/>
            <person name="Lipzen A."/>
            <person name="Yan J."/>
            <person name="Wang M."/>
            <person name="Ng V."/>
            <person name="Grigoriev I.V."/>
            <person name="Spatafora J.W."/>
            <person name="Magnuson J.K."/>
            <person name="Baker S.E."/>
            <person name="Pomraning K.R."/>
        </authorList>
    </citation>
    <scope>NUCLEOTIDE SEQUENCE [LARGE SCALE GENOMIC DNA]</scope>
    <source>
        <strain evidence="2">CBS 10300</strain>
    </source>
</reference>
<comment type="caution">
    <text evidence="1">The sequence shown here is derived from an EMBL/GenBank/DDBJ whole genome shotgun (WGS) entry which is preliminary data.</text>
</comment>
<dbReference type="EMBL" id="MU970101">
    <property type="protein sequence ID" value="KAK9321350.1"/>
    <property type="molecule type" value="Genomic_DNA"/>
</dbReference>
<proteinExistence type="predicted"/>
<evidence type="ECO:0000313" key="2">
    <source>
        <dbReference type="Proteomes" id="UP001489719"/>
    </source>
</evidence>
<dbReference type="Proteomes" id="UP001489719">
    <property type="component" value="Unassembled WGS sequence"/>
</dbReference>
<evidence type="ECO:0000313" key="1">
    <source>
        <dbReference type="EMBL" id="KAK9321350.1"/>
    </source>
</evidence>
<gene>
    <name evidence="1" type="ORF">V1517DRAFT_176115</name>
</gene>
<protein>
    <submittedName>
        <fullName evidence="1">Uncharacterized protein</fullName>
    </submittedName>
</protein>
<accession>A0ACC3TJI0</accession>
<organism evidence="1 2">
    <name type="scientific">Lipomyces orientalis</name>
    <dbReference type="NCBI Taxonomy" id="1233043"/>
    <lineage>
        <taxon>Eukaryota</taxon>
        <taxon>Fungi</taxon>
        <taxon>Dikarya</taxon>
        <taxon>Ascomycota</taxon>
        <taxon>Saccharomycotina</taxon>
        <taxon>Lipomycetes</taxon>
        <taxon>Lipomycetales</taxon>
        <taxon>Lipomycetaceae</taxon>
        <taxon>Lipomyces</taxon>
    </lineage>
</organism>